<keyword evidence="5" id="KW-1185">Reference proteome</keyword>
<dbReference type="Pfam" id="PF13516">
    <property type="entry name" value="LRR_6"/>
    <property type="match status" value="1"/>
</dbReference>
<evidence type="ECO:0000256" key="3">
    <source>
        <dbReference type="SAM" id="MobiDB-lite"/>
    </source>
</evidence>
<feature type="compositionally biased region" description="Low complexity" evidence="3">
    <location>
        <begin position="12"/>
        <end position="21"/>
    </location>
</feature>
<gene>
    <name evidence="4" type="ORF">MCHLO_16905</name>
</gene>
<feature type="compositionally biased region" description="Basic and acidic residues" evidence="3">
    <location>
        <begin position="67"/>
        <end position="76"/>
    </location>
</feature>
<feature type="region of interest" description="Disordered" evidence="3">
    <location>
        <begin position="151"/>
        <end position="174"/>
    </location>
</feature>
<feature type="compositionally biased region" description="Polar residues" evidence="3">
    <location>
        <begin position="520"/>
        <end position="533"/>
    </location>
</feature>
<dbReference type="InterPro" id="IPR001611">
    <property type="entry name" value="Leu-rich_rpt"/>
</dbReference>
<dbReference type="SMART" id="SM00369">
    <property type="entry name" value="LRR_TYP"/>
    <property type="match status" value="7"/>
</dbReference>
<dbReference type="InterPro" id="IPR003591">
    <property type="entry name" value="Leu-rich_rpt_typical-subtyp"/>
</dbReference>
<name>A0ABQ0MBW3_MYCCL</name>
<dbReference type="EMBL" id="DF849967">
    <property type="protein sequence ID" value="GAT60805.1"/>
    <property type="molecule type" value="Genomic_DNA"/>
</dbReference>
<sequence>MSRIPQRGTPVSTRTRTTSTTGPKLAAPSPRVRTKSAVGRRPASPVKPSKPAPEEPKAAPLSLREAIALKRAEAKKQQGSSRSPLDNVSTLQDDIPNAPAPEEEDILGRPPLREAIERAKSSGSLNISTRELVCLPRELFEIHLDIVPEPLKSVPEQPPLPPTPEPPLGKKRRGPAWYETQDLENLNAWGNEIAAIQPELALFGSLKAIDLHKNKLTSLPAEFGDFMVLATLDLSHNQLSALPTNLFSLPSLSNLNISNNCLTDLPFSSPFSQIRAKKSTTGGGNLFGPQIERAKVPLPKLAVLDASNNKFSAAGVDLNLPTNLFTLDLSGNALGDECLPKLFAALAILTKLKTLRFTKAGGVDDTLFAELPSAKAFPALTLLDFGETGVSEARARTALQSVLAQELSFDVTNDDPPAGTTRVIVGKKVVREAWELEAERRAKIRGKAVKEDEGIAFPEPLPKSTPASKPKAAPKPVVKEAWELEAEAGLLTEGGRRRARAAAAAKSTASDDELGLGQPPRQSSPTKTLTSVLSDPQYYNARAETLTLPPTTPPKSVGHGRAFSLALDRSAAPARASDVSLPTATLPLALIAPQPFAATLRVLVLQGRRVDRVFVLPSDPAVVLPLLEELNLEGCNLADTVAVSTSSDDTLNTVTTPPAGEQRPLLLLIAQLFPSLRSLNLAYNTLTSAALGDTEEILVGLVLSARRRLGLRSLILRGNRISSLDGFQDVALRFKSNRQVPEWTLEELDIRDNEIGKLPPEMGMLPLDVFLVDGNTFRVPARRVWEREGTKGLLNWLRGRME</sequence>
<feature type="compositionally biased region" description="Pro residues" evidence="3">
    <location>
        <begin position="156"/>
        <end position="167"/>
    </location>
</feature>
<evidence type="ECO:0000313" key="4">
    <source>
        <dbReference type="EMBL" id="GAT60805.1"/>
    </source>
</evidence>
<protein>
    <recommendedName>
        <fullName evidence="6">Leucine-rich repeat-containing protein 40</fullName>
    </recommendedName>
</protein>
<evidence type="ECO:0000256" key="1">
    <source>
        <dbReference type="ARBA" id="ARBA00022614"/>
    </source>
</evidence>
<accession>A0ABQ0MBW3</accession>
<dbReference type="PANTHER" id="PTHR45617:SF169">
    <property type="entry name" value="LRRCT DOMAIN-CONTAINING PROTEIN"/>
    <property type="match status" value="1"/>
</dbReference>
<reference evidence="4" key="1">
    <citation type="submission" date="2014-09" db="EMBL/GenBank/DDBJ databases">
        <title>Genome sequence of the luminous mushroom Mycena chlorophos for searching fungal bioluminescence genes.</title>
        <authorList>
            <person name="Tanaka Y."/>
            <person name="Kasuga D."/>
            <person name="Oba Y."/>
            <person name="Hase S."/>
            <person name="Sato K."/>
            <person name="Oba Y."/>
            <person name="Sakakibara Y."/>
        </authorList>
    </citation>
    <scope>NUCLEOTIDE SEQUENCE</scope>
</reference>
<dbReference type="PANTHER" id="PTHR45617">
    <property type="entry name" value="LEUCINE RICH REPEAT FAMILY PROTEIN"/>
    <property type="match status" value="1"/>
</dbReference>
<feature type="region of interest" description="Disordered" evidence="3">
    <location>
        <begin position="1"/>
        <end position="108"/>
    </location>
</feature>
<feature type="compositionally biased region" description="Polar residues" evidence="3">
    <location>
        <begin position="77"/>
        <end position="92"/>
    </location>
</feature>
<dbReference type="PROSITE" id="PS51450">
    <property type="entry name" value="LRR"/>
    <property type="match status" value="4"/>
</dbReference>
<dbReference type="PRINTS" id="PR00019">
    <property type="entry name" value="LEURICHRPT"/>
</dbReference>
<evidence type="ECO:0000256" key="2">
    <source>
        <dbReference type="ARBA" id="ARBA00022737"/>
    </source>
</evidence>
<feature type="region of interest" description="Disordered" evidence="3">
    <location>
        <begin position="494"/>
        <end position="533"/>
    </location>
</feature>
<dbReference type="Gene3D" id="3.80.10.10">
    <property type="entry name" value="Ribonuclease Inhibitor"/>
    <property type="match status" value="3"/>
</dbReference>
<keyword evidence="2" id="KW-0677">Repeat</keyword>
<feature type="compositionally biased region" description="Low complexity" evidence="3">
    <location>
        <begin position="462"/>
        <end position="476"/>
    </location>
</feature>
<dbReference type="Pfam" id="PF13855">
    <property type="entry name" value="LRR_8"/>
    <property type="match status" value="1"/>
</dbReference>
<proteinExistence type="predicted"/>
<feature type="region of interest" description="Disordered" evidence="3">
    <location>
        <begin position="455"/>
        <end position="476"/>
    </location>
</feature>
<dbReference type="SUPFAM" id="SSF52058">
    <property type="entry name" value="L domain-like"/>
    <property type="match status" value="1"/>
</dbReference>
<evidence type="ECO:0008006" key="6">
    <source>
        <dbReference type="Google" id="ProtNLM"/>
    </source>
</evidence>
<dbReference type="Proteomes" id="UP000815677">
    <property type="component" value="Unassembled WGS sequence"/>
</dbReference>
<organism evidence="4 5">
    <name type="scientific">Mycena chlorophos</name>
    <name type="common">Agaric fungus</name>
    <name type="synonym">Agaricus chlorophos</name>
    <dbReference type="NCBI Taxonomy" id="658473"/>
    <lineage>
        <taxon>Eukaryota</taxon>
        <taxon>Fungi</taxon>
        <taxon>Dikarya</taxon>
        <taxon>Basidiomycota</taxon>
        <taxon>Agaricomycotina</taxon>
        <taxon>Agaricomycetes</taxon>
        <taxon>Agaricomycetidae</taxon>
        <taxon>Agaricales</taxon>
        <taxon>Marasmiineae</taxon>
        <taxon>Mycenaceae</taxon>
        <taxon>Mycena</taxon>
    </lineage>
</organism>
<keyword evidence="1" id="KW-0433">Leucine-rich repeat</keyword>
<evidence type="ECO:0000313" key="5">
    <source>
        <dbReference type="Proteomes" id="UP000815677"/>
    </source>
</evidence>
<dbReference type="InterPro" id="IPR032675">
    <property type="entry name" value="LRR_dom_sf"/>
</dbReference>